<dbReference type="Pfam" id="PF20033">
    <property type="entry name" value="DUF6438"/>
    <property type="match status" value="1"/>
</dbReference>
<gene>
    <name evidence="2" type="ORF">V0U79_09720</name>
</gene>
<proteinExistence type="predicted"/>
<sequence length="155" mass="17413">MRAFLIPLSLFALAACATTGNSSDRIEISEGPCFGACPIYELVVTPDDHYELDGQRFTRINGFSEGDLPRGSFVQMRDLLDRADFFRLPENYTFSNPDVCPGPELSDMPSITITYTTRRGSHTVTWYQGCRAPNMRDLRDGLRDAFGYEDIVRPG</sequence>
<accession>A0ABU7LRV5</accession>
<keyword evidence="3" id="KW-1185">Reference proteome</keyword>
<dbReference type="EMBL" id="JAZDRP010000005">
    <property type="protein sequence ID" value="MEE2526645.1"/>
    <property type="molecule type" value="Genomic_DNA"/>
</dbReference>
<feature type="domain" description="DUF6438" evidence="1">
    <location>
        <begin position="24"/>
        <end position="139"/>
    </location>
</feature>
<dbReference type="RefSeq" id="WP_330199307.1">
    <property type="nucleotide sequence ID" value="NZ_JAZDRP010000005.1"/>
</dbReference>
<evidence type="ECO:0000313" key="2">
    <source>
        <dbReference type="EMBL" id="MEE2526645.1"/>
    </source>
</evidence>
<evidence type="ECO:0000313" key="3">
    <source>
        <dbReference type="Proteomes" id="UP001354971"/>
    </source>
</evidence>
<organism evidence="2 3">
    <name type="scientific">Hyphobacterium lacteum</name>
    <dbReference type="NCBI Taxonomy" id="3116575"/>
    <lineage>
        <taxon>Bacteria</taxon>
        <taxon>Pseudomonadati</taxon>
        <taxon>Pseudomonadota</taxon>
        <taxon>Alphaproteobacteria</taxon>
        <taxon>Maricaulales</taxon>
        <taxon>Maricaulaceae</taxon>
        <taxon>Hyphobacterium</taxon>
    </lineage>
</organism>
<evidence type="ECO:0000259" key="1">
    <source>
        <dbReference type="Pfam" id="PF20033"/>
    </source>
</evidence>
<name>A0ABU7LRV5_9PROT</name>
<dbReference type="InterPro" id="IPR045497">
    <property type="entry name" value="DUF6438"/>
</dbReference>
<reference evidence="2 3" key="1">
    <citation type="submission" date="2024-01" db="EMBL/GenBank/DDBJ databases">
        <title>Hyphobacterium bacterium isolated from marine sediment.</title>
        <authorList>
            <person name="Zhao S."/>
        </authorList>
    </citation>
    <scope>NUCLEOTIDE SEQUENCE [LARGE SCALE GENOMIC DNA]</scope>
    <source>
        <strain evidence="3">HN65</strain>
    </source>
</reference>
<comment type="caution">
    <text evidence="2">The sequence shown here is derived from an EMBL/GenBank/DDBJ whole genome shotgun (WGS) entry which is preliminary data.</text>
</comment>
<dbReference type="PROSITE" id="PS51257">
    <property type="entry name" value="PROKAR_LIPOPROTEIN"/>
    <property type="match status" value="1"/>
</dbReference>
<dbReference type="Proteomes" id="UP001354971">
    <property type="component" value="Unassembled WGS sequence"/>
</dbReference>
<protein>
    <submittedName>
        <fullName evidence="2">DUF6438 domain-containing protein</fullName>
    </submittedName>
</protein>